<gene>
    <name evidence="2" type="ORF">C7389_105223</name>
</gene>
<dbReference type="Proteomes" id="UP000295129">
    <property type="component" value="Unassembled WGS sequence"/>
</dbReference>
<reference evidence="2 3" key="1">
    <citation type="submission" date="2019-03" db="EMBL/GenBank/DDBJ databases">
        <title>Genomic Encyclopedia of Type Strains, Phase IV (KMG-IV): sequencing the most valuable type-strain genomes for metagenomic binning, comparative biology and taxonomic classification.</title>
        <authorList>
            <person name="Goeker M."/>
        </authorList>
    </citation>
    <scope>NUCLEOTIDE SEQUENCE [LARGE SCALE GENOMIC DNA]</scope>
    <source>
        <strain evidence="2 3">DSM 12121</strain>
    </source>
</reference>
<sequence>MSKRISLREFQESLVRRLAEAKSGERRGLLGVQAGNENWLVALADSGEVLPPPPLSPVPLTRPWYRGLANVRGTLYGVVDFSAFHGGPLVAPSGHARLLLVGARHGVHCALLVSRASGLRSGDDFEADDNPADERPWVGQRLRDVQDRPWLRLDVQRLLAHPGFLDAGAG</sequence>
<organism evidence="2 3">
    <name type="scientific">Azoarcus indigens</name>
    <dbReference type="NCBI Taxonomy" id="29545"/>
    <lineage>
        <taxon>Bacteria</taxon>
        <taxon>Pseudomonadati</taxon>
        <taxon>Pseudomonadota</taxon>
        <taxon>Betaproteobacteria</taxon>
        <taxon>Rhodocyclales</taxon>
        <taxon>Zoogloeaceae</taxon>
        <taxon>Azoarcus</taxon>
    </lineage>
</organism>
<dbReference type="Pfam" id="PF01584">
    <property type="entry name" value="CheW"/>
    <property type="match status" value="1"/>
</dbReference>
<protein>
    <submittedName>
        <fullName evidence="2">Twitching motility protein PilI</fullName>
    </submittedName>
</protein>
<dbReference type="SUPFAM" id="SSF50341">
    <property type="entry name" value="CheW-like"/>
    <property type="match status" value="1"/>
</dbReference>
<dbReference type="OrthoDB" id="5298045at2"/>
<name>A0A4R6E960_9RHOO</name>
<evidence type="ECO:0000259" key="1">
    <source>
        <dbReference type="PROSITE" id="PS50851"/>
    </source>
</evidence>
<dbReference type="Gene3D" id="2.40.50.180">
    <property type="entry name" value="CheA-289, Domain 4"/>
    <property type="match status" value="1"/>
</dbReference>
<accession>A0A4R6E960</accession>
<dbReference type="RefSeq" id="WP_133590233.1">
    <property type="nucleotide sequence ID" value="NZ_SNVV01000005.1"/>
</dbReference>
<proteinExistence type="predicted"/>
<dbReference type="GO" id="GO:0007165">
    <property type="term" value="P:signal transduction"/>
    <property type="evidence" value="ECO:0007669"/>
    <property type="project" value="InterPro"/>
</dbReference>
<comment type="caution">
    <text evidence="2">The sequence shown here is derived from an EMBL/GenBank/DDBJ whole genome shotgun (WGS) entry which is preliminary data.</text>
</comment>
<dbReference type="GO" id="GO:0006935">
    <property type="term" value="P:chemotaxis"/>
    <property type="evidence" value="ECO:0007669"/>
    <property type="project" value="InterPro"/>
</dbReference>
<evidence type="ECO:0000313" key="2">
    <source>
        <dbReference type="EMBL" id="TDN53548.1"/>
    </source>
</evidence>
<dbReference type="InterPro" id="IPR036061">
    <property type="entry name" value="CheW-like_dom_sf"/>
</dbReference>
<dbReference type="SMART" id="SM00260">
    <property type="entry name" value="CheW"/>
    <property type="match status" value="1"/>
</dbReference>
<dbReference type="PROSITE" id="PS50851">
    <property type="entry name" value="CHEW"/>
    <property type="match status" value="1"/>
</dbReference>
<evidence type="ECO:0000313" key="3">
    <source>
        <dbReference type="Proteomes" id="UP000295129"/>
    </source>
</evidence>
<dbReference type="AlphaFoldDB" id="A0A4R6E960"/>
<dbReference type="InterPro" id="IPR002545">
    <property type="entry name" value="CheW-lke_dom"/>
</dbReference>
<keyword evidence="3" id="KW-1185">Reference proteome</keyword>
<dbReference type="EMBL" id="SNVV01000005">
    <property type="protein sequence ID" value="TDN53548.1"/>
    <property type="molecule type" value="Genomic_DNA"/>
</dbReference>
<feature type="domain" description="CheW-like" evidence="1">
    <location>
        <begin position="26"/>
        <end position="164"/>
    </location>
</feature>